<evidence type="ECO:0000256" key="1">
    <source>
        <dbReference type="SAM" id="Phobius"/>
    </source>
</evidence>
<gene>
    <name evidence="2" type="ORF">ABT272_28135</name>
</gene>
<evidence type="ECO:0000313" key="3">
    <source>
        <dbReference type="Proteomes" id="UP001470023"/>
    </source>
</evidence>
<name>A0ABV1UCX3_9ACTN</name>
<dbReference type="RefSeq" id="WP_352064654.1">
    <property type="nucleotide sequence ID" value="NZ_JBEPAZ010000030.1"/>
</dbReference>
<evidence type="ECO:0000313" key="2">
    <source>
        <dbReference type="EMBL" id="MER6431568.1"/>
    </source>
</evidence>
<keyword evidence="3" id="KW-1185">Reference proteome</keyword>
<dbReference type="EMBL" id="JBEPAZ010000030">
    <property type="protein sequence ID" value="MER6431568.1"/>
    <property type="molecule type" value="Genomic_DNA"/>
</dbReference>
<sequence length="66" mass="7789">MSDHEWQILICGMSYGAVLTTWLQAWLDSRDARRQRKASAVARRRAAADHYLVSLRLYRLQQRSRV</sequence>
<comment type="caution">
    <text evidence="2">The sequence shown here is derived from an EMBL/GenBank/DDBJ whole genome shotgun (WGS) entry which is preliminary data.</text>
</comment>
<keyword evidence="1" id="KW-0812">Transmembrane</keyword>
<proteinExistence type="predicted"/>
<reference evidence="2 3" key="1">
    <citation type="submission" date="2024-06" db="EMBL/GenBank/DDBJ databases">
        <title>The Natural Products Discovery Center: Release of the First 8490 Sequenced Strains for Exploring Actinobacteria Biosynthetic Diversity.</title>
        <authorList>
            <person name="Kalkreuter E."/>
            <person name="Kautsar S.A."/>
            <person name="Yang D."/>
            <person name="Bader C.D."/>
            <person name="Teijaro C.N."/>
            <person name="Fluegel L."/>
            <person name="Davis C.M."/>
            <person name="Simpson J.R."/>
            <person name="Lauterbach L."/>
            <person name="Steele A.D."/>
            <person name="Gui C."/>
            <person name="Meng S."/>
            <person name="Li G."/>
            <person name="Viehrig K."/>
            <person name="Ye F."/>
            <person name="Su P."/>
            <person name="Kiefer A.F."/>
            <person name="Nichols A."/>
            <person name="Cepeda A.J."/>
            <person name="Yan W."/>
            <person name="Fan B."/>
            <person name="Jiang Y."/>
            <person name="Adhikari A."/>
            <person name="Zheng C.-J."/>
            <person name="Schuster L."/>
            <person name="Cowan T.M."/>
            <person name="Smanski M.J."/>
            <person name="Chevrette M.G."/>
            <person name="De Carvalho L.P.S."/>
            <person name="Shen B."/>
        </authorList>
    </citation>
    <scope>NUCLEOTIDE SEQUENCE [LARGE SCALE GENOMIC DNA]</scope>
    <source>
        <strain evidence="2 3">NPDC001166</strain>
    </source>
</reference>
<keyword evidence="1" id="KW-0472">Membrane</keyword>
<dbReference type="Proteomes" id="UP001470023">
    <property type="component" value="Unassembled WGS sequence"/>
</dbReference>
<keyword evidence="1" id="KW-1133">Transmembrane helix</keyword>
<organism evidence="2 3">
    <name type="scientific">Streptomyces sp. 900105245</name>
    <dbReference type="NCBI Taxonomy" id="3154379"/>
    <lineage>
        <taxon>Bacteria</taxon>
        <taxon>Bacillati</taxon>
        <taxon>Actinomycetota</taxon>
        <taxon>Actinomycetes</taxon>
        <taxon>Kitasatosporales</taxon>
        <taxon>Streptomycetaceae</taxon>
        <taxon>Streptomyces</taxon>
    </lineage>
</organism>
<accession>A0ABV1UCX3</accession>
<protein>
    <submittedName>
        <fullName evidence="2">Uncharacterized protein</fullName>
    </submittedName>
</protein>
<feature type="transmembrane region" description="Helical" evidence="1">
    <location>
        <begin position="6"/>
        <end position="27"/>
    </location>
</feature>